<keyword evidence="2" id="KW-0732">Signal</keyword>
<keyword evidence="4" id="KW-1185">Reference proteome</keyword>
<gene>
    <name evidence="3" type="ORF">GCM10009737_01930</name>
</gene>
<evidence type="ECO:0000313" key="3">
    <source>
        <dbReference type="EMBL" id="GAA1904862.1"/>
    </source>
</evidence>
<accession>A0ABN2NW89</accession>
<feature type="chain" id="PRO_5047003980" description="Preprotein translocase subunit SecD" evidence="2">
    <location>
        <begin position="29"/>
        <end position="195"/>
    </location>
</feature>
<dbReference type="Proteomes" id="UP001501612">
    <property type="component" value="Unassembled WGS sequence"/>
</dbReference>
<protein>
    <recommendedName>
        <fullName evidence="5">Preprotein translocase subunit SecD</fullName>
    </recommendedName>
</protein>
<reference evidence="3 4" key="1">
    <citation type="journal article" date="2019" name="Int. J. Syst. Evol. Microbiol.">
        <title>The Global Catalogue of Microorganisms (GCM) 10K type strain sequencing project: providing services to taxonomists for standard genome sequencing and annotation.</title>
        <authorList>
            <consortium name="The Broad Institute Genomics Platform"/>
            <consortium name="The Broad Institute Genome Sequencing Center for Infectious Disease"/>
            <person name="Wu L."/>
            <person name="Ma J."/>
        </authorList>
    </citation>
    <scope>NUCLEOTIDE SEQUENCE [LARGE SCALE GENOMIC DNA]</scope>
    <source>
        <strain evidence="3 4">JCM 14046</strain>
    </source>
</reference>
<comment type="caution">
    <text evidence="3">The sequence shown here is derived from an EMBL/GenBank/DDBJ whole genome shotgun (WGS) entry which is preliminary data.</text>
</comment>
<feature type="signal peptide" evidence="2">
    <location>
        <begin position="1"/>
        <end position="28"/>
    </location>
</feature>
<sequence>MTRRPARLPSYAGWLVVLGLLAAGCTTAGEPAAPAPEESGSPAAEPFRAPELDGGDATGGAPAFDGRLAVTLGDAQRRVIREPCTANAIERLCGSSARFALLPRGEARPLTLVAATTTTAPDGLTWQVRLDVAPADAPLPRPAPGLVQVLRGAGGVELEVGDDARVTGRTILLRGLTKSAAWGLVERLRNAAGRR</sequence>
<dbReference type="PROSITE" id="PS51257">
    <property type="entry name" value="PROKAR_LIPOPROTEIN"/>
    <property type="match status" value="1"/>
</dbReference>
<name>A0ABN2NW89_9ACTN</name>
<feature type="region of interest" description="Disordered" evidence="1">
    <location>
        <begin position="29"/>
        <end position="60"/>
    </location>
</feature>
<dbReference type="RefSeq" id="WP_344002410.1">
    <property type="nucleotide sequence ID" value="NZ_BAAAMY010000001.1"/>
</dbReference>
<organism evidence="3 4">
    <name type="scientific">Nocardioides lentus</name>
    <dbReference type="NCBI Taxonomy" id="338077"/>
    <lineage>
        <taxon>Bacteria</taxon>
        <taxon>Bacillati</taxon>
        <taxon>Actinomycetota</taxon>
        <taxon>Actinomycetes</taxon>
        <taxon>Propionibacteriales</taxon>
        <taxon>Nocardioidaceae</taxon>
        <taxon>Nocardioides</taxon>
    </lineage>
</organism>
<evidence type="ECO:0000313" key="4">
    <source>
        <dbReference type="Proteomes" id="UP001501612"/>
    </source>
</evidence>
<evidence type="ECO:0000256" key="1">
    <source>
        <dbReference type="SAM" id="MobiDB-lite"/>
    </source>
</evidence>
<dbReference type="EMBL" id="BAAAMY010000001">
    <property type="protein sequence ID" value="GAA1904862.1"/>
    <property type="molecule type" value="Genomic_DNA"/>
</dbReference>
<evidence type="ECO:0000256" key="2">
    <source>
        <dbReference type="SAM" id="SignalP"/>
    </source>
</evidence>
<feature type="compositionally biased region" description="Low complexity" evidence="1">
    <location>
        <begin position="29"/>
        <end position="46"/>
    </location>
</feature>
<evidence type="ECO:0008006" key="5">
    <source>
        <dbReference type="Google" id="ProtNLM"/>
    </source>
</evidence>
<proteinExistence type="predicted"/>